<evidence type="ECO:0000256" key="4">
    <source>
        <dbReference type="ARBA" id="ARBA00023453"/>
    </source>
</evidence>
<dbReference type="RefSeq" id="XP_060360278.1">
    <property type="nucleotide sequence ID" value="XM_060506099.1"/>
</dbReference>
<protein>
    <submittedName>
        <fullName evidence="5">S-adenosyl-L-methionine-dependent methyltransferase</fullName>
    </submittedName>
</protein>
<comment type="similarity">
    <text evidence="4">Belongs to the class I-like SAM-binding methyltransferase superfamily. Cation-dependent O-methyltransferase family.</text>
</comment>
<dbReference type="GO" id="GO:0032259">
    <property type="term" value="P:methylation"/>
    <property type="evidence" value="ECO:0007669"/>
    <property type="project" value="UniProtKB-KW"/>
</dbReference>
<reference evidence="5" key="1">
    <citation type="submission" date="2021-12" db="EMBL/GenBank/DDBJ databases">
        <title>Comparative genomics, transcriptomics and evolutionary studies reveal genomic signatures of adaptation to plant cell wall in hemibiotrophic fungi.</title>
        <authorList>
            <consortium name="DOE Joint Genome Institute"/>
            <person name="Baroncelli R."/>
            <person name="Diaz J.F."/>
            <person name="Benocci T."/>
            <person name="Peng M."/>
            <person name="Battaglia E."/>
            <person name="Haridas S."/>
            <person name="Andreopoulos W."/>
            <person name="Labutti K."/>
            <person name="Pangilinan J."/>
            <person name="Floch G.L."/>
            <person name="Makela M.R."/>
            <person name="Henrissat B."/>
            <person name="Grigoriev I.V."/>
            <person name="Crouch J.A."/>
            <person name="De Vries R.P."/>
            <person name="Sukno S.A."/>
            <person name="Thon M.R."/>
        </authorList>
    </citation>
    <scope>NUCLEOTIDE SEQUENCE</scope>
    <source>
        <strain evidence="5">CBS 112980</strain>
    </source>
</reference>
<proteinExistence type="inferred from homology"/>
<evidence type="ECO:0000256" key="2">
    <source>
        <dbReference type="ARBA" id="ARBA00022679"/>
    </source>
</evidence>
<dbReference type="InterPro" id="IPR029063">
    <property type="entry name" value="SAM-dependent_MTases_sf"/>
</dbReference>
<evidence type="ECO:0000256" key="3">
    <source>
        <dbReference type="ARBA" id="ARBA00022691"/>
    </source>
</evidence>
<keyword evidence="2" id="KW-0808">Transferase</keyword>
<accession>A0AAD8XD24</accession>
<sequence>MADVQDLDRHLASLNATPATLAVLKDLHTQALAEPPYVSTDSQPASVALERFVALEPDKCALVYLLLRATGARHVVEAGTSFGVSTIWLALAVGQNATVQGANGKVIATENEPIKAKKAREHWSRAGPEVESWIELREGDLRETLRTDLPEEVDFLLLDIWSQLAMPTLALVKPHLKTGALIVIDNIISGQDGYKNLIEHLDDPQNGFKTTTAPYNGGLRVAVYLGSLDEFRLVKEDNRGNGQTQ</sequence>
<dbReference type="Proteomes" id="UP001244207">
    <property type="component" value="Unassembled WGS sequence"/>
</dbReference>
<name>A0AAD8XD24_GLOAC</name>
<dbReference type="PANTHER" id="PTHR43167:SF1">
    <property type="entry name" value="PUTATIVE (AFU_ORTHOLOGUE AFUA_6G01830)-RELATED"/>
    <property type="match status" value="1"/>
</dbReference>
<dbReference type="GeneID" id="85389998"/>
<evidence type="ECO:0000313" key="6">
    <source>
        <dbReference type="Proteomes" id="UP001244207"/>
    </source>
</evidence>
<dbReference type="SUPFAM" id="SSF53335">
    <property type="entry name" value="S-adenosyl-L-methionine-dependent methyltransferases"/>
    <property type="match status" value="1"/>
</dbReference>
<evidence type="ECO:0000256" key="1">
    <source>
        <dbReference type="ARBA" id="ARBA00022603"/>
    </source>
</evidence>
<comment type="caution">
    <text evidence="5">The sequence shown here is derived from an EMBL/GenBank/DDBJ whole genome shotgun (WGS) entry which is preliminary data.</text>
</comment>
<dbReference type="Pfam" id="PF13578">
    <property type="entry name" value="Methyltransf_24"/>
    <property type="match status" value="1"/>
</dbReference>
<dbReference type="InterPro" id="IPR002935">
    <property type="entry name" value="SAM_O-MeTrfase"/>
</dbReference>
<keyword evidence="3" id="KW-0949">S-adenosyl-L-methionine</keyword>
<keyword evidence="1 5" id="KW-0489">Methyltransferase</keyword>
<dbReference type="Gene3D" id="3.40.50.150">
    <property type="entry name" value="Vaccinia Virus protein VP39"/>
    <property type="match status" value="1"/>
</dbReference>
<keyword evidence="6" id="KW-1185">Reference proteome</keyword>
<dbReference type="PANTHER" id="PTHR43167">
    <property type="entry name" value="PUTATIVE (AFU_ORTHOLOGUE AFUA_6G01830)-RELATED"/>
    <property type="match status" value="1"/>
</dbReference>
<organism evidence="5 6">
    <name type="scientific">Glomerella acutata</name>
    <name type="common">Colletotrichum acutatum</name>
    <dbReference type="NCBI Taxonomy" id="27357"/>
    <lineage>
        <taxon>Eukaryota</taxon>
        <taxon>Fungi</taxon>
        <taxon>Dikarya</taxon>
        <taxon>Ascomycota</taxon>
        <taxon>Pezizomycotina</taxon>
        <taxon>Sordariomycetes</taxon>
        <taxon>Hypocreomycetidae</taxon>
        <taxon>Glomerellales</taxon>
        <taxon>Glomerellaceae</taxon>
        <taxon>Colletotrichum</taxon>
        <taxon>Colletotrichum acutatum species complex</taxon>
    </lineage>
</organism>
<evidence type="ECO:0000313" key="5">
    <source>
        <dbReference type="EMBL" id="KAK1715479.1"/>
    </source>
</evidence>
<dbReference type="PROSITE" id="PS51682">
    <property type="entry name" value="SAM_OMT_I"/>
    <property type="match status" value="1"/>
</dbReference>
<dbReference type="GO" id="GO:0008171">
    <property type="term" value="F:O-methyltransferase activity"/>
    <property type="evidence" value="ECO:0007669"/>
    <property type="project" value="InterPro"/>
</dbReference>
<dbReference type="AlphaFoldDB" id="A0AAD8XD24"/>
<gene>
    <name evidence="5" type="ORF">BDZ83DRAFT_588083</name>
</gene>
<dbReference type="EMBL" id="JAHMHS010000122">
    <property type="protein sequence ID" value="KAK1715479.1"/>
    <property type="molecule type" value="Genomic_DNA"/>
</dbReference>